<evidence type="ECO:0000256" key="1">
    <source>
        <dbReference type="ARBA" id="ARBA00022821"/>
    </source>
</evidence>
<reference evidence="2 3" key="1">
    <citation type="submission" date="2019-09" db="EMBL/GenBank/DDBJ databases">
        <title>A chromosome-level genome assembly of the Chinese tupelo Nyssa sinensis.</title>
        <authorList>
            <person name="Yang X."/>
            <person name="Kang M."/>
            <person name="Yang Y."/>
            <person name="Xiong H."/>
            <person name="Wang M."/>
            <person name="Zhang Z."/>
            <person name="Wang Z."/>
            <person name="Wu H."/>
            <person name="Ma T."/>
            <person name="Liu J."/>
            <person name="Xi Z."/>
        </authorList>
    </citation>
    <scope>NUCLEOTIDE SEQUENCE [LARGE SCALE GENOMIC DNA]</scope>
    <source>
        <strain evidence="2">J267</strain>
        <tissue evidence="2">Leaf</tissue>
    </source>
</reference>
<dbReference type="AlphaFoldDB" id="A0A5J4ZJA1"/>
<dbReference type="OrthoDB" id="1165828at2759"/>
<dbReference type="InterPro" id="IPR032675">
    <property type="entry name" value="LRR_dom_sf"/>
</dbReference>
<organism evidence="2 3">
    <name type="scientific">Nyssa sinensis</name>
    <dbReference type="NCBI Taxonomy" id="561372"/>
    <lineage>
        <taxon>Eukaryota</taxon>
        <taxon>Viridiplantae</taxon>
        <taxon>Streptophyta</taxon>
        <taxon>Embryophyta</taxon>
        <taxon>Tracheophyta</taxon>
        <taxon>Spermatophyta</taxon>
        <taxon>Magnoliopsida</taxon>
        <taxon>eudicotyledons</taxon>
        <taxon>Gunneridae</taxon>
        <taxon>Pentapetalae</taxon>
        <taxon>asterids</taxon>
        <taxon>Cornales</taxon>
        <taxon>Nyssaceae</taxon>
        <taxon>Nyssa</taxon>
    </lineage>
</organism>
<dbReference type="EMBL" id="CM018051">
    <property type="protein sequence ID" value="KAA8517291.1"/>
    <property type="molecule type" value="Genomic_DNA"/>
</dbReference>
<dbReference type="InterPro" id="IPR050905">
    <property type="entry name" value="Plant_NBS-LRR"/>
</dbReference>
<dbReference type="PANTHER" id="PTHR33463">
    <property type="entry name" value="NB-ARC DOMAIN-CONTAINING PROTEIN-RELATED"/>
    <property type="match status" value="1"/>
</dbReference>
<evidence type="ECO:0000313" key="3">
    <source>
        <dbReference type="Proteomes" id="UP000325577"/>
    </source>
</evidence>
<proteinExistence type="predicted"/>
<gene>
    <name evidence="2" type="ORF">F0562_017584</name>
</gene>
<dbReference type="PANTHER" id="PTHR33463:SF198">
    <property type="entry name" value="RPP4C3"/>
    <property type="match status" value="1"/>
</dbReference>
<name>A0A5J4ZJA1_9ASTE</name>
<keyword evidence="1" id="KW-0611">Plant defense</keyword>
<dbReference type="Gene3D" id="3.80.10.10">
    <property type="entry name" value="Ribonuclease Inhibitor"/>
    <property type="match status" value="1"/>
</dbReference>
<dbReference type="Proteomes" id="UP000325577">
    <property type="component" value="Linkage Group LG8"/>
</dbReference>
<keyword evidence="3" id="KW-1185">Reference proteome</keyword>
<accession>A0A5J4ZJA1</accession>
<protein>
    <submittedName>
        <fullName evidence="2">Uncharacterized protein</fullName>
    </submittedName>
</protein>
<sequence>MEESRNRVYSVVDELRSCYLLLADDEDFVKLHDVVRDVDVSIASKGERVYMLGLFPQYRFQNSLRLSGLDMSVLLETGIKVLLKRTEILTLEVKGLRNVLNELDVEGFINLKELLLHNCADVEYLIDAMNVVLDSAFVNLESLNLQFKALVQLQELTISECDVMEEIVAKEGGEDEKGADRKD</sequence>
<evidence type="ECO:0000313" key="2">
    <source>
        <dbReference type="EMBL" id="KAA8517291.1"/>
    </source>
</evidence>